<sequence>MNMTLQGGRTGRRMNEGSREARVSLPPRRAWPGQLALAPLLLTATVHCGAGTTSHENAGESDTDASRGSMLAASECTPGTSGNPIVAGWYADPDIKIYNGVYWVYPTYSAPYEAQTYLDAFSSTDLIHWTKHSKVLDKANVSWATRAIWAPSPIFRNNTYYLYFGANDIQNDGQLGGIGVAKSNNPGGPYVDAIGRPLISKFINGAQPIDQNIFIDDDGQAYLYYGGWGHCNIVKVNNDMISLDNSSFKEITPSGYVEGALMFKRKGKYYLMWSEGGWTGPDYRVSYAVANSPMGPFPKAGTILSQNAAIGKGSGHNSVVNVPGTDDWYIFYHRRPLGETDGNHRVLAYDRMYFNGDGTIQPVEMSSQDNFCDGNALGWTPYGGTWTVSNGRYATQQNPDAKALLDTHFSALAYEADVTPGASGDAGLLFRVSNPGAGLDAYKGYYAGIAAGSDRVVLGKANAGAWTELASAAATIDPNVTYHLAVVANGDRISVYLNHSTTPILTATDATYASGAVGVRAHDSAAAFDNVKATKPPGVIFYADGGYGGLGISLNAGSYTLAQLNAAGIPNDWMSSLRVPAGWTVQVYQHNDFAGTMWTFTADTSLLPAEANDQMSSVRIFAP</sequence>
<dbReference type="Proteomes" id="UP000217289">
    <property type="component" value="Chromosome"/>
</dbReference>
<evidence type="ECO:0000256" key="4">
    <source>
        <dbReference type="ARBA" id="ARBA00022737"/>
    </source>
</evidence>
<keyword evidence="12" id="KW-1185">Reference proteome</keyword>
<dbReference type="Gene3D" id="2.115.10.20">
    <property type="entry name" value="Glycosyl hydrolase domain, family 43"/>
    <property type="match status" value="1"/>
</dbReference>
<dbReference type="SMART" id="SM00247">
    <property type="entry name" value="XTALbg"/>
    <property type="match status" value="1"/>
</dbReference>
<feature type="region of interest" description="Disordered" evidence="9">
    <location>
        <begin position="1"/>
        <end position="24"/>
    </location>
</feature>
<dbReference type="PROSITE" id="PS50915">
    <property type="entry name" value="CRYSTALLIN_BETA_GAMMA"/>
    <property type="match status" value="1"/>
</dbReference>
<dbReference type="Gene3D" id="2.60.120.560">
    <property type="entry name" value="Exo-inulinase, domain 1"/>
    <property type="match status" value="1"/>
</dbReference>
<evidence type="ECO:0000256" key="7">
    <source>
        <dbReference type="ARBA" id="ARBA00023295"/>
    </source>
</evidence>
<feature type="site" description="Important for catalytic activity, responsible for pKa modulation of the active site Glu and correct orientation of both the proton donor and substrate" evidence="8">
    <location>
        <position position="210"/>
    </location>
</feature>
<feature type="compositionally biased region" description="Basic and acidic residues" evidence="9">
    <location>
        <begin position="13"/>
        <end position="22"/>
    </location>
</feature>
<dbReference type="InterPro" id="IPR052176">
    <property type="entry name" value="Glycosyl_Hydrlase_43_Enz"/>
</dbReference>
<dbReference type="InterPro" id="IPR023296">
    <property type="entry name" value="Glyco_hydro_beta-prop_sf"/>
</dbReference>
<comment type="similarity">
    <text evidence="1">Belongs to the beta/gamma-crystallin family.</text>
</comment>
<dbReference type="Gene3D" id="2.60.20.10">
    <property type="entry name" value="Crystallins"/>
    <property type="match status" value="1"/>
</dbReference>
<keyword evidence="6" id="KW-0119">Carbohydrate metabolism</keyword>
<evidence type="ECO:0000313" key="12">
    <source>
        <dbReference type="Proteomes" id="UP000217289"/>
    </source>
</evidence>
<organism evidence="11 12">
    <name type="scientific">Melittangium boletus DSM 14713</name>
    <dbReference type="NCBI Taxonomy" id="1294270"/>
    <lineage>
        <taxon>Bacteria</taxon>
        <taxon>Pseudomonadati</taxon>
        <taxon>Myxococcota</taxon>
        <taxon>Myxococcia</taxon>
        <taxon>Myxococcales</taxon>
        <taxon>Cystobacterineae</taxon>
        <taxon>Archangiaceae</taxon>
        <taxon>Melittangium</taxon>
    </lineage>
</organism>
<dbReference type="EMBL" id="CP022163">
    <property type="protein sequence ID" value="ATB27018.1"/>
    <property type="molecule type" value="Genomic_DNA"/>
</dbReference>
<dbReference type="GO" id="GO:0045493">
    <property type="term" value="P:xylan catabolic process"/>
    <property type="evidence" value="ECO:0007669"/>
    <property type="project" value="UniProtKB-KW"/>
</dbReference>
<keyword evidence="3" id="KW-0858">Xylan degradation</keyword>
<dbReference type="InterPro" id="IPR010496">
    <property type="entry name" value="AL/BT2_dom"/>
</dbReference>
<evidence type="ECO:0000259" key="10">
    <source>
        <dbReference type="PROSITE" id="PS50915"/>
    </source>
</evidence>
<evidence type="ECO:0000256" key="2">
    <source>
        <dbReference type="ARBA" id="ARBA00009865"/>
    </source>
</evidence>
<evidence type="ECO:0000313" key="11">
    <source>
        <dbReference type="EMBL" id="ATB27018.1"/>
    </source>
</evidence>
<dbReference type="CDD" id="cd18827">
    <property type="entry name" value="GH43_XlnD-like"/>
    <property type="match status" value="1"/>
</dbReference>
<dbReference type="InterPro" id="IPR006710">
    <property type="entry name" value="Glyco_hydro_43"/>
</dbReference>
<gene>
    <name evidence="11" type="ORF">MEBOL_000453</name>
</gene>
<dbReference type="InterPro" id="IPR011024">
    <property type="entry name" value="G_crystallin-like"/>
</dbReference>
<dbReference type="InterPro" id="IPR001064">
    <property type="entry name" value="Beta/gamma_crystallin"/>
</dbReference>
<dbReference type="PANTHER" id="PTHR43772">
    <property type="entry name" value="ENDO-1,4-BETA-XYLANASE"/>
    <property type="match status" value="1"/>
</dbReference>
<dbReference type="SUPFAM" id="SSF49695">
    <property type="entry name" value="gamma-Crystallin-like"/>
    <property type="match status" value="1"/>
</dbReference>
<evidence type="ECO:0000256" key="9">
    <source>
        <dbReference type="SAM" id="MobiDB-lite"/>
    </source>
</evidence>
<comment type="similarity">
    <text evidence="2">Belongs to the glycosyl hydrolase 43 family.</text>
</comment>
<keyword evidence="3" id="KW-0624">Polysaccharide degradation</keyword>
<dbReference type="Pfam" id="PF06439">
    <property type="entry name" value="3keto-disac_hyd"/>
    <property type="match status" value="1"/>
</dbReference>
<keyword evidence="4" id="KW-0677">Repeat</keyword>
<accession>A0A286NV91</accession>
<feature type="domain" description="Beta/gamma crystallin 'Greek key'" evidence="10">
    <location>
        <begin position="537"/>
        <end position="581"/>
    </location>
</feature>
<proteinExistence type="inferred from homology"/>
<evidence type="ECO:0000256" key="6">
    <source>
        <dbReference type="ARBA" id="ARBA00023277"/>
    </source>
</evidence>
<dbReference type="GO" id="GO:0004553">
    <property type="term" value="F:hydrolase activity, hydrolyzing O-glycosyl compounds"/>
    <property type="evidence" value="ECO:0007669"/>
    <property type="project" value="InterPro"/>
</dbReference>
<dbReference type="OrthoDB" id="9760116at2"/>
<protein>
    <submittedName>
        <fullName evidence="11">Arabinan endo-1,5-alpha-L-arabinosidase</fullName>
    </submittedName>
</protein>
<keyword evidence="5" id="KW-0378">Hydrolase</keyword>
<evidence type="ECO:0000256" key="8">
    <source>
        <dbReference type="PIRSR" id="PIRSR606710-2"/>
    </source>
</evidence>
<keyword evidence="7" id="KW-0326">Glycosidase</keyword>
<evidence type="ECO:0000256" key="3">
    <source>
        <dbReference type="ARBA" id="ARBA00022651"/>
    </source>
</evidence>
<evidence type="ECO:0000256" key="1">
    <source>
        <dbReference type="ARBA" id="ARBA00009646"/>
    </source>
</evidence>
<reference evidence="11 12" key="1">
    <citation type="submission" date="2017-06" db="EMBL/GenBank/DDBJ databases">
        <authorList>
            <person name="Kim H.J."/>
            <person name="Triplett B.A."/>
        </authorList>
    </citation>
    <scope>NUCLEOTIDE SEQUENCE [LARGE SCALE GENOMIC DNA]</scope>
    <source>
        <strain evidence="11 12">DSM 14713</strain>
    </source>
</reference>
<evidence type="ECO:0000256" key="5">
    <source>
        <dbReference type="ARBA" id="ARBA00022801"/>
    </source>
</evidence>
<dbReference type="KEGG" id="mbd:MEBOL_000453"/>
<dbReference type="Pfam" id="PF04616">
    <property type="entry name" value="Glyco_hydro_43"/>
    <property type="match status" value="1"/>
</dbReference>
<name>A0A286NV91_9BACT</name>
<dbReference type="SUPFAM" id="SSF75005">
    <property type="entry name" value="Arabinanase/levansucrase/invertase"/>
    <property type="match status" value="1"/>
</dbReference>
<dbReference type="PANTHER" id="PTHR43772:SF2">
    <property type="entry name" value="PUTATIVE (AFU_ORTHOLOGUE AFUA_2G04480)-RELATED"/>
    <property type="match status" value="1"/>
</dbReference>
<dbReference type="AlphaFoldDB" id="A0A286NV91"/>